<comment type="catalytic activity">
    <reaction evidence="1">
        <text>ATP + protein L-histidine = ADP + protein N-phospho-L-histidine.</text>
        <dbReference type="EC" id="2.7.13.3"/>
    </reaction>
</comment>
<evidence type="ECO:0000256" key="1">
    <source>
        <dbReference type="ARBA" id="ARBA00000085"/>
    </source>
</evidence>
<dbReference type="SUPFAM" id="SSF47384">
    <property type="entry name" value="Homodimeric domain of signal transducing histidine kinase"/>
    <property type="match status" value="1"/>
</dbReference>
<dbReference type="InterPro" id="IPR005467">
    <property type="entry name" value="His_kinase_dom"/>
</dbReference>
<dbReference type="InterPro" id="IPR036890">
    <property type="entry name" value="HATPase_C_sf"/>
</dbReference>
<dbReference type="Pfam" id="PF00512">
    <property type="entry name" value="HisKA"/>
    <property type="match status" value="1"/>
</dbReference>
<feature type="domain" description="Histidine kinase" evidence="13">
    <location>
        <begin position="287"/>
        <end position="502"/>
    </location>
</feature>
<dbReference type="Gene3D" id="3.30.565.10">
    <property type="entry name" value="Histidine kinase-like ATPase, C-terminal domain"/>
    <property type="match status" value="1"/>
</dbReference>
<keyword evidence="6 12" id="KW-0812">Transmembrane</keyword>
<gene>
    <name evidence="15" type="ORF">FB470_002627</name>
</gene>
<dbReference type="PANTHER" id="PTHR45436">
    <property type="entry name" value="SENSOR HISTIDINE KINASE YKOH"/>
    <property type="match status" value="1"/>
</dbReference>
<dbReference type="Pfam" id="PF00672">
    <property type="entry name" value="HAMP"/>
    <property type="match status" value="1"/>
</dbReference>
<comment type="subcellular location">
    <subcellularLocation>
        <location evidence="2">Cell membrane</location>
    </subcellularLocation>
</comment>
<dbReference type="InterPro" id="IPR004358">
    <property type="entry name" value="Sig_transdc_His_kin-like_C"/>
</dbReference>
<dbReference type="GO" id="GO:0004673">
    <property type="term" value="F:protein histidine kinase activity"/>
    <property type="evidence" value="ECO:0007669"/>
    <property type="project" value="UniProtKB-EC"/>
</dbReference>
<comment type="caution">
    <text evidence="15">The sequence shown here is derived from an EMBL/GenBank/DDBJ whole genome shotgun (WGS) entry which is preliminary data.</text>
</comment>
<dbReference type="Proteomes" id="UP001229651">
    <property type="component" value="Unassembled WGS sequence"/>
</dbReference>
<dbReference type="SMART" id="SM00304">
    <property type="entry name" value="HAMP"/>
    <property type="match status" value="1"/>
</dbReference>
<dbReference type="CDD" id="cd06225">
    <property type="entry name" value="HAMP"/>
    <property type="match status" value="1"/>
</dbReference>
<dbReference type="CDD" id="cd00075">
    <property type="entry name" value="HATPase"/>
    <property type="match status" value="1"/>
</dbReference>
<keyword evidence="4" id="KW-0597">Phosphoprotein</keyword>
<evidence type="ECO:0000256" key="4">
    <source>
        <dbReference type="ARBA" id="ARBA00022553"/>
    </source>
</evidence>
<evidence type="ECO:0000256" key="6">
    <source>
        <dbReference type="ARBA" id="ARBA00022692"/>
    </source>
</evidence>
<sequence length="502" mass="53123">MSSSPQAEHARPRRLLPSSLRGKLIAQVIALLALVCLVVGLVTEIALRSFLYHQLDDRLAAASERGTRQPPPGAWNGSPYQPPPDSLRVPGQGIGTLAVAVFPDGTTRAGVLRGGAGPSENNPFPSDPVPGEDLPTLLALPADGKRRSVDLGALGDYRVVSVRTHDGTLLITGLPLAEVDETLLRLGIIFGGVALGGLLLAGGAAAVTIRRTMRPLDRLAGTASKVSQLQLDRGEVALSIRVPPRDTDTRTEVGKVGAAFNQMLGHVGAALNARQASESRVRQFVADASHELRTPLAAIRGYAELARRSGDSGDSVPPDIAFAMGRVESESARMTTLVEDLLLLARLDSGRHRVYEPVDFSRIVADAVSDAHVAGRDHRWLLDVPAEPITVVGDADQLHQVVLNLLNNARTHTPPATEVATQLSTEDGEVVLRVTDNGPGIAPEVLPTVFERFARGDTSRSRAAGSTGLGLAIVAAVVAAHRGRVDVESRPGHTRFTVRFPS</sequence>
<accession>A0ABU0ETK0</accession>
<proteinExistence type="predicted"/>
<dbReference type="EMBL" id="JAUSUT010000001">
    <property type="protein sequence ID" value="MDQ0378633.1"/>
    <property type="molecule type" value="Genomic_DNA"/>
</dbReference>
<dbReference type="SMART" id="SM00388">
    <property type="entry name" value="HisKA"/>
    <property type="match status" value="1"/>
</dbReference>
<evidence type="ECO:0000256" key="12">
    <source>
        <dbReference type="SAM" id="Phobius"/>
    </source>
</evidence>
<feature type="domain" description="HAMP" evidence="14">
    <location>
        <begin position="210"/>
        <end position="272"/>
    </location>
</feature>
<feature type="region of interest" description="Disordered" evidence="11">
    <location>
        <begin position="63"/>
        <end position="86"/>
    </location>
</feature>
<dbReference type="InterPro" id="IPR036097">
    <property type="entry name" value="HisK_dim/P_sf"/>
</dbReference>
<dbReference type="InterPro" id="IPR003661">
    <property type="entry name" value="HisK_dim/P_dom"/>
</dbReference>
<dbReference type="PRINTS" id="PR00344">
    <property type="entry name" value="BCTRLSENSOR"/>
</dbReference>
<dbReference type="CDD" id="cd00082">
    <property type="entry name" value="HisKA"/>
    <property type="match status" value="1"/>
</dbReference>
<evidence type="ECO:0000256" key="8">
    <source>
        <dbReference type="ARBA" id="ARBA00022989"/>
    </source>
</evidence>
<feature type="transmembrane region" description="Helical" evidence="12">
    <location>
        <begin position="183"/>
        <end position="209"/>
    </location>
</feature>
<evidence type="ECO:0000259" key="13">
    <source>
        <dbReference type="PROSITE" id="PS50109"/>
    </source>
</evidence>
<dbReference type="EC" id="2.7.13.3" evidence="3"/>
<keyword evidence="5 15" id="KW-0808">Transferase</keyword>
<dbReference type="Gene3D" id="1.10.287.130">
    <property type="match status" value="1"/>
</dbReference>
<dbReference type="InterPro" id="IPR003594">
    <property type="entry name" value="HATPase_dom"/>
</dbReference>
<evidence type="ECO:0000256" key="11">
    <source>
        <dbReference type="SAM" id="MobiDB-lite"/>
    </source>
</evidence>
<evidence type="ECO:0000256" key="10">
    <source>
        <dbReference type="ARBA" id="ARBA00023136"/>
    </source>
</evidence>
<name>A0ABU0ETK0_9PSEU</name>
<keyword evidence="16" id="KW-1185">Reference proteome</keyword>
<keyword evidence="10 12" id="KW-0472">Membrane</keyword>
<evidence type="ECO:0000256" key="2">
    <source>
        <dbReference type="ARBA" id="ARBA00004236"/>
    </source>
</evidence>
<dbReference type="Pfam" id="PF02518">
    <property type="entry name" value="HATPase_c"/>
    <property type="match status" value="1"/>
</dbReference>
<dbReference type="SMART" id="SM00387">
    <property type="entry name" value="HATPase_c"/>
    <property type="match status" value="1"/>
</dbReference>
<organism evidence="15 16">
    <name type="scientific">Amycolatopsis thermophila</name>
    <dbReference type="NCBI Taxonomy" id="206084"/>
    <lineage>
        <taxon>Bacteria</taxon>
        <taxon>Bacillati</taxon>
        <taxon>Actinomycetota</taxon>
        <taxon>Actinomycetes</taxon>
        <taxon>Pseudonocardiales</taxon>
        <taxon>Pseudonocardiaceae</taxon>
        <taxon>Amycolatopsis</taxon>
    </lineage>
</organism>
<dbReference type="RefSeq" id="WP_306991487.1">
    <property type="nucleotide sequence ID" value="NZ_JAUSUT010000001.1"/>
</dbReference>
<dbReference type="PROSITE" id="PS50109">
    <property type="entry name" value="HIS_KIN"/>
    <property type="match status" value="1"/>
</dbReference>
<evidence type="ECO:0000313" key="15">
    <source>
        <dbReference type="EMBL" id="MDQ0378633.1"/>
    </source>
</evidence>
<keyword evidence="7 15" id="KW-0418">Kinase</keyword>
<dbReference type="PROSITE" id="PS50885">
    <property type="entry name" value="HAMP"/>
    <property type="match status" value="1"/>
</dbReference>
<feature type="transmembrane region" description="Helical" evidence="12">
    <location>
        <begin position="24"/>
        <end position="47"/>
    </location>
</feature>
<evidence type="ECO:0000256" key="3">
    <source>
        <dbReference type="ARBA" id="ARBA00012438"/>
    </source>
</evidence>
<dbReference type="SUPFAM" id="SSF55874">
    <property type="entry name" value="ATPase domain of HSP90 chaperone/DNA topoisomerase II/histidine kinase"/>
    <property type="match status" value="1"/>
</dbReference>
<evidence type="ECO:0000256" key="9">
    <source>
        <dbReference type="ARBA" id="ARBA00023012"/>
    </source>
</evidence>
<protein>
    <recommendedName>
        <fullName evidence="3">histidine kinase</fullName>
        <ecNumber evidence="3">2.7.13.3</ecNumber>
    </recommendedName>
</protein>
<evidence type="ECO:0000256" key="7">
    <source>
        <dbReference type="ARBA" id="ARBA00022777"/>
    </source>
</evidence>
<dbReference type="InterPro" id="IPR003660">
    <property type="entry name" value="HAMP_dom"/>
</dbReference>
<keyword evidence="8 12" id="KW-1133">Transmembrane helix</keyword>
<dbReference type="Gene3D" id="6.10.340.10">
    <property type="match status" value="1"/>
</dbReference>
<dbReference type="InterPro" id="IPR050428">
    <property type="entry name" value="TCS_sensor_his_kinase"/>
</dbReference>
<dbReference type="PANTHER" id="PTHR45436:SF5">
    <property type="entry name" value="SENSOR HISTIDINE KINASE TRCS"/>
    <property type="match status" value="1"/>
</dbReference>
<keyword evidence="9" id="KW-0902">Two-component regulatory system</keyword>
<evidence type="ECO:0000256" key="5">
    <source>
        <dbReference type="ARBA" id="ARBA00022679"/>
    </source>
</evidence>
<reference evidence="15 16" key="1">
    <citation type="submission" date="2023-07" db="EMBL/GenBank/DDBJ databases">
        <title>Sequencing the genomes of 1000 actinobacteria strains.</title>
        <authorList>
            <person name="Klenk H.-P."/>
        </authorList>
    </citation>
    <scope>NUCLEOTIDE SEQUENCE [LARGE SCALE GENOMIC DNA]</scope>
    <source>
        <strain evidence="15 16">DSM 45805</strain>
    </source>
</reference>
<evidence type="ECO:0000313" key="16">
    <source>
        <dbReference type="Proteomes" id="UP001229651"/>
    </source>
</evidence>
<evidence type="ECO:0000259" key="14">
    <source>
        <dbReference type="PROSITE" id="PS50885"/>
    </source>
</evidence>